<feature type="region of interest" description="Disordered" evidence="4">
    <location>
        <begin position="138"/>
        <end position="165"/>
    </location>
</feature>
<evidence type="ECO:0000256" key="4">
    <source>
        <dbReference type="SAM" id="MobiDB-lite"/>
    </source>
</evidence>
<dbReference type="InterPro" id="IPR044974">
    <property type="entry name" value="Disease_R_plants"/>
</dbReference>
<dbReference type="SMART" id="SM00255">
    <property type="entry name" value="TIR"/>
    <property type="match status" value="1"/>
</dbReference>
<dbReference type="Pfam" id="PF01582">
    <property type="entry name" value="TIR"/>
    <property type="match status" value="1"/>
</dbReference>
<dbReference type="InterPro" id="IPR000157">
    <property type="entry name" value="TIR_dom"/>
</dbReference>
<dbReference type="GO" id="GO:0007165">
    <property type="term" value="P:signal transduction"/>
    <property type="evidence" value="ECO:0007669"/>
    <property type="project" value="InterPro"/>
</dbReference>
<dbReference type="InterPro" id="IPR035897">
    <property type="entry name" value="Toll_tir_struct_dom_sf"/>
</dbReference>
<reference evidence="6 7" key="1">
    <citation type="journal article" date="2023" name="Mol. Ecol. Resour.">
        <title>Chromosome-level genome assembly of a triploid poplar Populus alba 'Berolinensis'.</title>
        <authorList>
            <person name="Chen S."/>
            <person name="Yu Y."/>
            <person name="Wang X."/>
            <person name="Wang S."/>
            <person name="Zhang T."/>
            <person name="Zhou Y."/>
            <person name="He R."/>
            <person name="Meng N."/>
            <person name="Wang Y."/>
            <person name="Liu W."/>
            <person name="Liu Z."/>
            <person name="Liu J."/>
            <person name="Guo Q."/>
            <person name="Huang H."/>
            <person name="Sederoff R.R."/>
            <person name="Wang G."/>
            <person name="Qu G."/>
            <person name="Chen S."/>
        </authorList>
    </citation>
    <scope>NUCLEOTIDE SEQUENCE [LARGE SCALE GENOMIC DNA]</scope>
    <source>
        <strain evidence="6">SC-2020</strain>
    </source>
</reference>
<dbReference type="InterPro" id="IPR058192">
    <property type="entry name" value="WHD_ROQ1-like"/>
</dbReference>
<organism evidence="6 7">
    <name type="scientific">Populus alba x Populus x berolinensis</name>
    <dbReference type="NCBI Taxonomy" id="444605"/>
    <lineage>
        <taxon>Eukaryota</taxon>
        <taxon>Viridiplantae</taxon>
        <taxon>Streptophyta</taxon>
        <taxon>Embryophyta</taxon>
        <taxon>Tracheophyta</taxon>
        <taxon>Spermatophyta</taxon>
        <taxon>Magnoliopsida</taxon>
        <taxon>eudicotyledons</taxon>
        <taxon>Gunneridae</taxon>
        <taxon>Pentapetalae</taxon>
        <taxon>rosids</taxon>
        <taxon>fabids</taxon>
        <taxon>Malpighiales</taxon>
        <taxon>Salicaceae</taxon>
        <taxon>Saliceae</taxon>
        <taxon>Populus</taxon>
    </lineage>
</organism>
<dbReference type="Pfam" id="PF00931">
    <property type="entry name" value="NB-ARC"/>
    <property type="match status" value="1"/>
</dbReference>
<dbReference type="InterPro" id="IPR001611">
    <property type="entry name" value="Leu-rich_rpt"/>
</dbReference>
<dbReference type="InterPro" id="IPR027417">
    <property type="entry name" value="P-loop_NTPase"/>
</dbReference>
<dbReference type="FunFam" id="3.40.50.10140:FF:000007">
    <property type="entry name" value="Disease resistance protein (TIR-NBS-LRR class)"/>
    <property type="match status" value="1"/>
</dbReference>
<dbReference type="PROSITE" id="PS51450">
    <property type="entry name" value="LRR"/>
    <property type="match status" value="1"/>
</dbReference>
<dbReference type="EMBL" id="JAQIZT010000001">
    <property type="protein sequence ID" value="KAJ7012992.1"/>
    <property type="molecule type" value="Genomic_DNA"/>
</dbReference>
<dbReference type="Proteomes" id="UP001164929">
    <property type="component" value="Chromosome 1"/>
</dbReference>
<dbReference type="Gene3D" id="1.10.8.430">
    <property type="entry name" value="Helical domain of apoptotic protease-activating factors"/>
    <property type="match status" value="1"/>
</dbReference>
<accession>A0AAD6RQ68</accession>
<dbReference type="PANTHER" id="PTHR11017">
    <property type="entry name" value="LEUCINE-RICH REPEAT-CONTAINING PROTEIN"/>
    <property type="match status" value="1"/>
</dbReference>
<dbReference type="InterPro" id="IPR002182">
    <property type="entry name" value="NB-ARC"/>
</dbReference>
<dbReference type="GO" id="GO:0006952">
    <property type="term" value="P:defense response"/>
    <property type="evidence" value="ECO:0007669"/>
    <property type="project" value="InterPro"/>
</dbReference>
<keyword evidence="3" id="KW-0520">NAD</keyword>
<proteinExistence type="predicted"/>
<dbReference type="GO" id="GO:0043531">
    <property type="term" value="F:ADP binding"/>
    <property type="evidence" value="ECO:0007669"/>
    <property type="project" value="InterPro"/>
</dbReference>
<dbReference type="InterPro" id="IPR032675">
    <property type="entry name" value="LRR_dom_sf"/>
</dbReference>
<sequence>MAEEDNQSLHNENNRMRILRDHMNPTRTNAPSYIVFLPDASHFNFKPDIIQLLPSFHGLDLENPYLHLREFEEDTIDTYKATSKTQLHTSSGGMHNLKKDYDLQAKECLHEQAHALNSFQRPNHNSYSQTYNPGWRNHPNFSWKSDSNNKQTSQPPFQAHHNFQNSHGYTPPYAPPLRRNLEKTLHVFIEKQQAINTQLAQGMTDFKDTLAKLTSALSFQEKVITLYSGKVIKKLILEPCEKDDEFISKGKEEVEPRHCKENVDFPPALLFPHAMTKQRKLNHNSEIIETFKQVRINITLLDAIKQKEKRKQSKDEENDSSTRKRRKADLTAMTKPESSRSRPEGAYDVFLSFRGEDTRKTFTDHLYTALVQAGIHTFRDDDELLRGEEISGYLLRAIQESKISIVVFSKGYASSRWCLNELVEILKCKNRKTGQIVLPIFYDIDPSYVRKQNGNFAEAFVKHEERFEEKLVKEWRKALEETGNLSGWNLNDMANGHEAKFIKEIIKDVLNKLEPKYLYVPEHLVGMDWLSRNIFDFLSTATDDVLFVGIHGMPGIGKTTIAEVVFNQLCNGFEGSCFLSDINERSKQFNGLALLQKQLLHDILKQDVANINCVDRGKVMIKERLRRKRVLLVADDVAHLDQLKALMGDRSWFGPGSRVIITTRDSSLLREVDQRYQIKELEPDEALQLFSWHAFKDTKPTEDYIELSKDVVDYCGGLPLALEVMGACLSGKNRDGWKSVIDKLRRIPNHNIQGKLIISFDALDGEELRNAFLDIACFFVDRKKEYVAKVLGARCGYNPEVDLETLHERSLIKVLGETVTMHDLLRDMGREVVRESSPKEPGKRTRIWNQEDAWNVLEQQKGTEVVEGLKLDVRASEAKSLSTGSFAKLKCLNLLQINGAHLTGSFKLLSKELVWICWLQCPLKYFPSDFTLDNLVVLDIQYSNVKELWKGKKILNRLKILNLSHSQHLIKTPNLHSSSLEKLILKGCSSLVEVHQSIGNLTSLVFLNLEGCWSLKILPESFGNVKSLECLNISGCSQLVKLPERMGDIESLTKLLADGIENDQFLSSIGQLKHVKRLSLGGYNSSPPSSSLISAGVSNWKRWLPTPFIEWILVKCLELSNGGLSDRAAKCVDFSGLSSLEVLDLSGNKFSSLPSGIGFLPKLEILRVHLCNNLVSIPDLPSSLDALVASYCKSLERVRIPIESKEKLHIYLHESHSLEEIQGIEGLSNSFWYIYVDDHRHSPNKLQKSVVEVMCNGRHPYRIYDIPGEMPNWMSYSGEGCSLSFHIPPVFQGLVLWFDKDSHHYLNTDIIIIIRNKSNGIQLFEDKRIVTPREWIRYISRSEMAMEDYCADDELELYIFSVLYDHLFEPVHVKECGVHVIAGKLDSFEESAVGRDTVMPSPPSYHVLPHPHCGSITASTPKQWSDYLFSKLQEHSLSLARQGKNKYFI</sequence>
<dbReference type="Gene3D" id="3.40.50.10140">
    <property type="entry name" value="Toll/interleukin-1 receptor homology (TIR) domain"/>
    <property type="match status" value="1"/>
</dbReference>
<evidence type="ECO:0000256" key="1">
    <source>
        <dbReference type="ARBA" id="ARBA00022614"/>
    </source>
</evidence>
<keyword evidence="7" id="KW-1185">Reference proteome</keyword>
<dbReference type="SUPFAM" id="SSF52540">
    <property type="entry name" value="P-loop containing nucleoside triphosphate hydrolases"/>
    <property type="match status" value="1"/>
</dbReference>
<dbReference type="Gene3D" id="3.80.10.10">
    <property type="entry name" value="Ribonuclease Inhibitor"/>
    <property type="match status" value="2"/>
</dbReference>
<dbReference type="Gene3D" id="3.40.50.300">
    <property type="entry name" value="P-loop containing nucleotide triphosphate hydrolases"/>
    <property type="match status" value="1"/>
</dbReference>
<protein>
    <submittedName>
        <fullName evidence="6">Disease resistance protein RUN1-like</fullName>
    </submittedName>
</protein>
<evidence type="ECO:0000259" key="5">
    <source>
        <dbReference type="PROSITE" id="PS50104"/>
    </source>
</evidence>
<dbReference type="InterPro" id="IPR003591">
    <property type="entry name" value="Leu-rich_rpt_typical-subtyp"/>
</dbReference>
<evidence type="ECO:0000256" key="2">
    <source>
        <dbReference type="ARBA" id="ARBA00022737"/>
    </source>
</evidence>
<keyword evidence="1" id="KW-0433">Leucine-rich repeat</keyword>
<evidence type="ECO:0000313" key="7">
    <source>
        <dbReference type="Proteomes" id="UP001164929"/>
    </source>
</evidence>
<evidence type="ECO:0000256" key="3">
    <source>
        <dbReference type="ARBA" id="ARBA00023027"/>
    </source>
</evidence>
<dbReference type="PRINTS" id="PR00364">
    <property type="entry name" value="DISEASERSIST"/>
</dbReference>
<dbReference type="Pfam" id="PF23282">
    <property type="entry name" value="WHD_ROQ1"/>
    <property type="match status" value="1"/>
</dbReference>
<dbReference type="PROSITE" id="PS50104">
    <property type="entry name" value="TIR"/>
    <property type="match status" value="1"/>
</dbReference>
<feature type="compositionally biased region" description="Polar residues" evidence="4">
    <location>
        <begin position="139"/>
        <end position="165"/>
    </location>
</feature>
<comment type="caution">
    <text evidence="6">The sequence shown here is derived from an EMBL/GenBank/DDBJ whole genome shotgun (WGS) entry which is preliminary data.</text>
</comment>
<feature type="domain" description="TIR" evidence="5">
    <location>
        <begin position="345"/>
        <end position="513"/>
    </location>
</feature>
<evidence type="ECO:0000313" key="6">
    <source>
        <dbReference type="EMBL" id="KAJ7012992.1"/>
    </source>
</evidence>
<dbReference type="PANTHER" id="PTHR11017:SF271">
    <property type="entry name" value="DISEASE RESISTANCE PROTEIN (TIR-NBS-LRR CLASS) FAMILY"/>
    <property type="match status" value="1"/>
</dbReference>
<dbReference type="SUPFAM" id="SSF52200">
    <property type="entry name" value="Toll/Interleukin receptor TIR domain"/>
    <property type="match status" value="1"/>
</dbReference>
<dbReference type="InterPro" id="IPR042197">
    <property type="entry name" value="Apaf_helical"/>
</dbReference>
<name>A0AAD6RQ68_9ROSI</name>
<dbReference type="SUPFAM" id="SSF52058">
    <property type="entry name" value="L domain-like"/>
    <property type="match status" value="1"/>
</dbReference>
<dbReference type="SMART" id="SM00369">
    <property type="entry name" value="LRR_TYP"/>
    <property type="match status" value="1"/>
</dbReference>
<feature type="region of interest" description="Disordered" evidence="4">
    <location>
        <begin position="307"/>
        <end position="343"/>
    </location>
</feature>
<keyword evidence="2" id="KW-0677">Repeat</keyword>
<gene>
    <name evidence="6" type="ORF">NC653_002884</name>
</gene>